<feature type="domain" description="N-acetyltransferase" evidence="3">
    <location>
        <begin position="106"/>
        <end position="233"/>
    </location>
</feature>
<dbReference type="InterPro" id="IPR050680">
    <property type="entry name" value="YpeA/RimI_acetyltransf"/>
</dbReference>
<dbReference type="Gene3D" id="3.40.630.30">
    <property type="match status" value="1"/>
</dbReference>
<dbReference type="InterPro" id="IPR000182">
    <property type="entry name" value="GNAT_dom"/>
</dbReference>
<evidence type="ECO:0000256" key="2">
    <source>
        <dbReference type="ARBA" id="ARBA00023315"/>
    </source>
</evidence>
<evidence type="ECO:0000259" key="3">
    <source>
        <dbReference type="PROSITE" id="PS51186"/>
    </source>
</evidence>
<dbReference type="PROSITE" id="PS51186">
    <property type="entry name" value="GNAT"/>
    <property type="match status" value="1"/>
</dbReference>
<evidence type="ECO:0000256" key="1">
    <source>
        <dbReference type="ARBA" id="ARBA00022679"/>
    </source>
</evidence>
<organism evidence="4 5">
    <name type="scientific">Streptomyces niveus</name>
    <name type="common">Streptomyces spheroides</name>
    <dbReference type="NCBI Taxonomy" id="193462"/>
    <lineage>
        <taxon>Bacteria</taxon>
        <taxon>Bacillati</taxon>
        <taxon>Actinomycetota</taxon>
        <taxon>Actinomycetes</taxon>
        <taxon>Kitasatosporales</taxon>
        <taxon>Streptomycetaceae</taxon>
        <taxon>Streptomyces</taxon>
    </lineage>
</organism>
<keyword evidence="5" id="KW-1185">Reference proteome</keyword>
<accession>A0ABZ1ZXH7</accession>
<protein>
    <submittedName>
        <fullName evidence="4">GNAT family N-acetyltransferase</fullName>
        <ecNumber evidence="4">2.3.1.-</ecNumber>
    </submittedName>
</protein>
<keyword evidence="2 4" id="KW-0012">Acyltransferase</keyword>
<sequence length="244" mass="25840">MSAATPAPASYHPLDNPVLAALTGPHARFAERSGRVLGYQAEVSTWLALPEEPDARDWADAAALVGGDGTATLCGTDVPPPGGWEVVFEVDGVQLVDESLAAVHDEEAVVLGAADVPEMLDLVERTRPGPFRPRTVELGTYLGIRRDGELVAMAGERMHPPGWTEISAVCTAPEFRGQGLGARLVLAVAAGIKDRGESVFIQAASDNTNAVRLYEALGFRLRRRIPFMGIRVPEPSRVPATAGG</sequence>
<dbReference type="InterPro" id="IPR013653">
    <property type="entry name" value="GCN5-like_dom"/>
</dbReference>
<dbReference type="PANTHER" id="PTHR43420:SF3">
    <property type="entry name" value="N-ACETYLTRANSFERASE DOMAIN-CONTAINING PROTEIN"/>
    <property type="match status" value="1"/>
</dbReference>
<dbReference type="Pfam" id="PF08445">
    <property type="entry name" value="FR47"/>
    <property type="match status" value="1"/>
</dbReference>
<name>A0ABZ1ZXH7_STRNV</name>
<dbReference type="SUPFAM" id="SSF55729">
    <property type="entry name" value="Acyl-CoA N-acyltransferases (Nat)"/>
    <property type="match status" value="1"/>
</dbReference>
<dbReference type="InterPro" id="IPR016181">
    <property type="entry name" value="Acyl_CoA_acyltransferase"/>
</dbReference>
<dbReference type="RefSeq" id="WP_329074433.1">
    <property type="nucleotide sequence ID" value="NZ_CP108849.2"/>
</dbReference>
<dbReference type="EMBL" id="CP109495">
    <property type="protein sequence ID" value="WUX50791.1"/>
    <property type="molecule type" value="Genomic_DNA"/>
</dbReference>
<dbReference type="Proteomes" id="UP001432209">
    <property type="component" value="Chromosome"/>
</dbReference>
<dbReference type="GO" id="GO:0016746">
    <property type="term" value="F:acyltransferase activity"/>
    <property type="evidence" value="ECO:0007669"/>
    <property type="project" value="UniProtKB-KW"/>
</dbReference>
<reference evidence="4" key="1">
    <citation type="submission" date="2022-10" db="EMBL/GenBank/DDBJ databases">
        <title>The complete genomes of actinobacterial strains from the NBC collection.</title>
        <authorList>
            <person name="Joergensen T.S."/>
            <person name="Alvarez Arevalo M."/>
            <person name="Sterndorff E.B."/>
            <person name="Faurdal D."/>
            <person name="Vuksanovic O."/>
            <person name="Mourched A.-S."/>
            <person name="Charusanti P."/>
            <person name="Shaw S."/>
            <person name="Blin K."/>
            <person name="Weber T."/>
        </authorList>
    </citation>
    <scope>NUCLEOTIDE SEQUENCE</scope>
    <source>
        <strain evidence="4">NBC_01432</strain>
    </source>
</reference>
<evidence type="ECO:0000313" key="5">
    <source>
        <dbReference type="Proteomes" id="UP001432209"/>
    </source>
</evidence>
<evidence type="ECO:0000313" key="4">
    <source>
        <dbReference type="EMBL" id="WUX50791.1"/>
    </source>
</evidence>
<keyword evidence="1 4" id="KW-0808">Transferase</keyword>
<dbReference type="CDD" id="cd04301">
    <property type="entry name" value="NAT_SF"/>
    <property type="match status" value="1"/>
</dbReference>
<dbReference type="EC" id="2.3.1.-" evidence="4"/>
<proteinExistence type="predicted"/>
<dbReference type="PANTHER" id="PTHR43420">
    <property type="entry name" value="ACETYLTRANSFERASE"/>
    <property type="match status" value="1"/>
</dbReference>
<gene>
    <name evidence="4" type="ORF">OG442_04120</name>
</gene>